<dbReference type="SMART" id="SM00175">
    <property type="entry name" value="RAB"/>
    <property type="match status" value="1"/>
</dbReference>
<keyword evidence="4" id="KW-0813">Transport</keyword>
<evidence type="ECO:0000313" key="10">
    <source>
        <dbReference type="Proteomes" id="UP001605036"/>
    </source>
</evidence>
<dbReference type="SMART" id="SM00177">
    <property type="entry name" value="ARF"/>
    <property type="match status" value="1"/>
</dbReference>
<evidence type="ECO:0000256" key="4">
    <source>
        <dbReference type="ARBA" id="ARBA00022892"/>
    </source>
</evidence>
<keyword evidence="3 6" id="KW-0547">Nucleotide-binding</keyword>
<dbReference type="EMBL" id="JBHFFA010000004">
    <property type="protein sequence ID" value="KAL2629239.1"/>
    <property type="molecule type" value="Genomic_DNA"/>
</dbReference>
<comment type="caution">
    <text evidence="9">The sequence shown here is derived from an EMBL/GenBank/DDBJ whole genome shotgun (WGS) entry which is preliminary data.</text>
</comment>
<accession>A0ABD1YEM5</accession>
<dbReference type="GO" id="GO:0005525">
    <property type="term" value="F:GTP binding"/>
    <property type="evidence" value="ECO:0007669"/>
    <property type="project" value="UniProtKB-KW"/>
</dbReference>
<evidence type="ECO:0000256" key="6">
    <source>
        <dbReference type="PIRSR" id="PIRSR606689-1"/>
    </source>
</evidence>
<keyword evidence="2" id="KW-0519">Myristate</keyword>
<evidence type="ECO:0000313" key="9">
    <source>
        <dbReference type="EMBL" id="KAL2629239.1"/>
    </source>
</evidence>
<reference evidence="9 10" key="1">
    <citation type="submission" date="2024-09" db="EMBL/GenBank/DDBJ databases">
        <title>Chromosome-scale assembly of Riccia fluitans.</title>
        <authorList>
            <person name="Paukszto L."/>
            <person name="Sawicki J."/>
            <person name="Karawczyk K."/>
            <person name="Piernik-Szablinska J."/>
            <person name="Szczecinska M."/>
            <person name="Mazdziarz M."/>
        </authorList>
    </citation>
    <scope>NUCLEOTIDE SEQUENCE [LARGE SCALE GENOMIC DNA]</scope>
    <source>
        <strain evidence="9">Rf_01</strain>
        <tissue evidence="9">Aerial parts of the thallus</tissue>
    </source>
</reference>
<keyword evidence="5 6" id="KW-0342">GTP-binding</keyword>
<evidence type="ECO:0000256" key="7">
    <source>
        <dbReference type="PIRSR" id="PIRSR606689-2"/>
    </source>
</evidence>
<evidence type="ECO:0000256" key="1">
    <source>
        <dbReference type="ARBA" id="ARBA00010290"/>
    </source>
</evidence>
<gene>
    <name evidence="9" type="ORF">R1flu_013925</name>
</gene>
<feature type="binding site" evidence="7">
    <location>
        <position position="128"/>
    </location>
    <ligand>
        <name>Mg(2+)</name>
        <dbReference type="ChEBI" id="CHEBI:18420"/>
    </ligand>
</feature>
<keyword evidence="7" id="KW-0479">Metal-binding</keyword>
<keyword evidence="4" id="KW-0931">ER-Golgi transport</keyword>
<dbReference type="CDD" id="cd00878">
    <property type="entry name" value="Arf_Arl"/>
    <property type="match status" value="1"/>
</dbReference>
<name>A0ABD1YEM5_9MARC</name>
<proteinExistence type="inferred from homology"/>
<feature type="binding site" evidence="7">
    <location>
        <position position="111"/>
    </location>
    <ligand>
        <name>Mg(2+)</name>
        <dbReference type="ChEBI" id="CHEBI:18420"/>
    </ligand>
</feature>
<keyword evidence="7" id="KW-0460">Magnesium</keyword>
<dbReference type="Gene3D" id="3.40.50.300">
    <property type="entry name" value="P-loop containing nucleotide triphosphate hydrolases"/>
    <property type="match status" value="1"/>
</dbReference>
<dbReference type="InterPro" id="IPR024156">
    <property type="entry name" value="Small_GTPase_ARF"/>
</dbReference>
<protein>
    <recommendedName>
        <fullName evidence="11">ADP-ribosylation factor</fullName>
    </recommendedName>
</protein>
<feature type="binding site" evidence="6">
    <location>
        <position position="151"/>
    </location>
    <ligand>
        <name>GTP</name>
        <dbReference type="ChEBI" id="CHEBI:37565"/>
    </ligand>
</feature>
<dbReference type="Pfam" id="PF00025">
    <property type="entry name" value="Arf"/>
    <property type="match status" value="1"/>
</dbReference>
<sequence>MFLRASRSSTAAVDECSAKLISELRLLPFLRSSSGNALETRIGGDIGRSLLGRSRSLVDLGCGRGCGWLKLWSLWTSMGQALGSILQNIFAVQSARNLRLLMLGLDAAGKTTILYKLKMGEKVATIPTIGFNVEHLEHQNNVSFTVWDVGGQSKIRQLWCHYFHDAQGLIFVVDSTDINRMKEAQEELQRLMDDPMLTEVKVLVLANKCDLPNSMPVQEISERLGLNNIRQEYSIQGCCAISGEGLFEGLDWLATVLKEIPSSSPWVQ</sequence>
<dbReference type="InterPro" id="IPR005225">
    <property type="entry name" value="Small_GTP-bd"/>
</dbReference>
<dbReference type="GO" id="GO:0030010">
    <property type="term" value="P:establishment of cell polarity"/>
    <property type="evidence" value="ECO:0007669"/>
    <property type="project" value="UniProtKB-ARBA"/>
</dbReference>
<keyword evidence="10" id="KW-1185">Reference proteome</keyword>
<evidence type="ECO:0000256" key="3">
    <source>
        <dbReference type="ARBA" id="ARBA00022741"/>
    </source>
</evidence>
<dbReference type="PROSITE" id="PS51417">
    <property type="entry name" value="ARF"/>
    <property type="match status" value="1"/>
</dbReference>
<evidence type="ECO:0000256" key="2">
    <source>
        <dbReference type="ARBA" id="ARBA00022707"/>
    </source>
</evidence>
<dbReference type="GO" id="GO:0016192">
    <property type="term" value="P:vesicle-mediated transport"/>
    <property type="evidence" value="ECO:0007669"/>
    <property type="project" value="UniProtKB-KW"/>
</dbReference>
<comment type="similarity">
    <text evidence="1 8">Belongs to the small GTPase superfamily. Arf family.</text>
</comment>
<feature type="binding site" evidence="6">
    <location>
        <begin position="104"/>
        <end position="111"/>
    </location>
    <ligand>
        <name>GTP</name>
        <dbReference type="ChEBI" id="CHEBI:37565"/>
    </ligand>
</feature>
<dbReference type="SUPFAM" id="SSF52540">
    <property type="entry name" value="P-loop containing nucleoside triphosphate hydrolases"/>
    <property type="match status" value="1"/>
</dbReference>
<dbReference type="PRINTS" id="PR00328">
    <property type="entry name" value="SAR1GTPBP"/>
</dbReference>
<dbReference type="NCBIfam" id="TIGR00231">
    <property type="entry name" value="small_GTP"/>
    <property type="match status" value="1"/>
</dbReference>
<dbReference type="Proteomes" id="UP001605036">
    <property type="component" value="Unassembled WGS sequence"/>
</dbReference>
<feature type="binding site" evidence="6">
    <location>
        <begin position="207"/>
        <end position="210"/>
    </location>
    <ligand>
        <name>GTP</name>
        <dbReference type="ChEBI" id="CHEBI:37565"/>
    </ligand>
</feature>
<evidence type="ECO:0000256" key="5">
    <source>
        <dbReference type="ARBA" id="ARBA00023134"/>
    </source>
</evidence>
<organism evidence="9 10">
    <name type="scientific">Riccia fluitans</name>
    <dbReference type="NCBI Taxonomy" id="41844"/>
    <lineage>
        <taxon>Eukaryota</taxon>
        <taxon>Viridiplantae</taxon>
        <taxon>Streptophyta</taxon>
        <taxon>Embryophyta</taxon>
        <taxon>Marchantiophyta</taxon>
        <taxon>Marchantiopsida</taxon>
        <taxon>Marchantiidae</taxon>
        <taxon>Marchantiales</taxon>
        <taxon>Ricciaceae</taxon>
        <taxon>Riccia</taxon>
    </lineage>
</organism>
<evidence type="ECO:0000256" key="8">
    <source>
        <dbReference type="RuleBase" id="RU003925"/>
    </source>
</evidence>
<dbReference type="InterPro" id="IPR006689">
    <property type="entry name" value="Small_GTPase_ARF/SAR"/>
</dbReference>
<evidence type="ECO:0008006" key="11">
    <source>
        <dbReference type="Google" id="ProtNLM"/>
    </source>
</evidence>
<dbReference type="FunFam" id="3.40.50.300:FF:000412">
    <property type="entry name" value="ADP-ribosylation factor 1"/>
    <property type="match status" value="1"/>
</dbReference>
<dbReference type="SMART" id="SM00178">
    <property type="entry name" value="SAR"/>
    <property type="match status" value="1"/>
</dbReference>
<keyword evidence="2" id="KW-0449">Lipoprotein</keyword>
<dbReference type="AlphaFoldDB" id="A0ABD1YEM5"/>
<dbReference type="InterPro" id="IPR027417">
    <property type="entry name" value="P-loop_NTPase"/>
</dbReference>
<dbReference type="PANTHER" id="PTHR11711">
    <property type="entry name" value="ADP RIBOSYLATION FACTOR-RELATED"/>
    <property type="match status" value="1"/>
</dbReference>